<dbReference type="InterPro" id="IPR035107">
    <property type="entry name" value="tRNA_thiolation_TtcA_Ctu1"/>
</dbReference>
<keyword evidence="4" id="KW-0378">Hydrolase</keyword>
<dbReference type="PIRSF" id="PIRSF004976">
    <property type="entry name" value="ATPase_YdaO"/>
    <property type="match status" value="1"/>
</dbReference>
<dbReference type="Proteomes" id="UP000823636">
    <property type="component" value="Unassembled WGS sequence"/>
</dbReference>
<dbReference type="PANTHER" id="PTHR43686:SF1">
    <property type="entry name" value="AMINOTRAN_5 DOMAIN-CONTAINING PROTEIN"/>
    <property type="match status" value="1"/>
</dbReference>
<dbReference type="InterPro" id="IPR014729">
    <property type="entry name" value="Rossmann-like_a/b/a_fold"/>
</dbReference>
<name>A0A9D9E5B3_9BACT</name>
<feature type="binding site" evidence="2">
    <location>
        <position position="134"/>
    </location>
    <ligand>
        <name>ATP</name>
        <dbReference type="ChEBI" id="CHEBI:30616"/>
    </ligand>
</feature>
<evidence type="ECO:0000256" key="1">
    <source>
        <dbReference type="ARBA" id="ARBA00022679"/>
    </source>
</evidence>
<feature type="binding site" evidence="2">
    <location>
        <position position="139"/>
    </location>
    <ligand>
        <name>ATP</name>
        <dbReference type="ChEBI" id="CHEBI:30616"/>
    </ligand>
</feature>
<organism evidence="4 5">
    <name type="scientific">Candidatus Caccoplasma merdipullorum</name>
    <dbReference type="NCBI Taxonomy" id="2840718"/>
    <lineage>
        <taxon>Bacteria</taxon>
        <taxon>Pseudomonadati</taxon>
        <taxon>Bacteroidota</taxon>
        <taxon>Bacteroidia</taxon>
        <taxon>Bacteroidales</taxon>
        <taxon>Bacteroidaceae</taxon>
        <taxon>Bacteroidaceae incertae sedis</taxon>
        <taxon>Candidatus Caccoplasma</taxon>
    </lineage>
</organism>
<protein>
    <submittedName>
        <fullName evidence="4">Adenine nucleotide alpha hydrolase family protein</fullName>
    </submittedName>
</protein>
<reference evidence="4" key="2">
    <citation type="journal article" date="2021" name="PeerJ">
        <title>Extensive microbial diversity within the chicken gut microbiome revealed by metagenomics and culture.</title>
        <authorList>
            <person name="Gilroy R."/>
            <person name="Ravi A."/>
            <person name="Getino M."/>
            <person name="Pursley I."/>
            <person name="Horton D.L."/>
            <person name="Alikhan N.F."/>
            <person name="Baker D."/>
            <person name="Gharbi K."/>
            <person name="Hall N."/>
            <person name="Watson M."/>
            <person name="Adriaenssens E.M."/>
            <person name="Foster-Nyarko E."/>
            <person name="Jarju S."/>
            <person name="Secka A."/>
            <person name="Antonio M."/>
            <person name="Oren A."/>
            <person name="Chaudhuri R.R."/>
            <person name="La Ragione R."/>
            <person name="Hildebrand F."/>
            <person name="Pallen M.J."/>
        </authorList>
    </citation>
    <scope>NUCLEOTIDE SEQUENCE</scope>
    <source>
        <strain evidence="4">G3-4614</strain>
    </source>
</reference>
<keyword evidence="1" id="KW-0808">Transferase</keyword>
<evidence type="ECO:0000259" key="3">
    <source>
        <dbReference type="Pfam" id="PF01171"/>
    </source>
</evidence>
<dbReference type="GO" id="GO:0016740">
    <property type="term" value="F:transferase activity"/>
    <property type="evidence" value="ECO:0007669"/>
    <property type="project" value="UniProtKB-KW"/>
</dbReference>
<dbReference type="CDD" id="cd24138">
    <property type="entry name" value="TtcA-like"/>
    <property type="match status" value="1"/>
</dbReference>
<accession>A0A9D9E5B3</accession>
<evidence type="ECO:0000256" key="2">
    <source>
        <dbReference type="PIRSR" id="PIRSR004976-51"/>
    </source>
</evidence>
<dbReference type="SUPFAM" id="SSF52402">
    <property type="entry name" value="Adenine nucleotide alpha hydrolases-like"/>
    <property type="match status" value="1"/>
</dbReference>
<keyword evidence="2" id="KW-0547">Nucleotide-binding</keyword>
<dbReference type="InterPro" id="IPR011063">
    <property type="entry name" value="TilS/TtcA_N"/>
</dbReference>
<feature type="binding site" evidence="2">
    <location>
        <position position="65"/>
    </location>
    <ligand>
        <name>ATP</name>
        <dbReference type="ChEBI" id="CHEBI:30616"/>
    </ligand>
</feature>
<comment type="caution">
    <text evidence="4">The sequence shown here is derived from an EMBL/GenBank/DDBJ whole genome shotgun (WGS) entry which is preliminary data.</text>
</comment>
<dbReference type="Pfam" id="PF01171">
    <property type="entry name" value="ATP_bind_3"/>
    <property type="match status" value="1"/>
</dbReference>
<dbReference type="Gene3D" id="3.40.50.620">
    <property type="entry name" value="HUPs"/>
    <property type="match status" value="1"/>
</dbReference>
<dbReference type="GO" id="GO:0016787">
    <property type="term" value="F:hydrolase activity"/>
    <property type="evidence" value="ECO:0007669"/>
    <property type="project" value="UniProtKB-KW"/>
</dbReference>
<dbReference type="PANTHER" id="PTHR43686">
    <property type="entry name" value="SULFURTRANSFERASE-RELATED"/>
    <property type="match status" value="1"/>
</dbReference>
<feature type="domain" description="tRNA(Ile)-lysidine/2-thiocytidine synthase N-terminal" evidence="3">
    <location>
        <begin position="30"/>
        <end position="190"/>
    </location>
</feature>
<feature type="binding site" evidence="2">
    <location>
        <begin position="33"/>
        <end position="35"/>
    </location>
    <ligand>
        <name>ATP</name>
        <dbReference type="ChEBI" id="CHEBI:30616"/>
    </ligand>
</feature>
<dbReference type="GO" id="GO:0008033">
    <property type="term" value="P:tRNA processing"/>
    <property type="evidence" value="ECO:0007669"/>
    <property type="project" value="InterPro"/>
</dbReference>
<gene>
    <name evidence="4" type="ORF">IAC54_04740</name>
</gene>
<dbReference type="GO" id="GO:0005524">
    <property type="term" value="F:ATP binding"/>
    <property type="evidence" value="ECO:0007669"/>
    <property type="project" value="UniProtKB-KW"/>
</dbReference>
<proteinExistence type="predicted"/>
<keyword evidence="2" id="KW-0067">ATP-binding</keyword>
<evidence type="ECO:0000313" key="4">
    <source>
        <dbReference type="EMBL" id="MBO8438190.1"/>
    </source>
</evidence>
<evidence type="ECO:0000313" key="5">
    <source>
        <dbReference type="Proteomes" id="UP000823636"/>
    </source>
</evidence>
<feature type="binding site" evidence="2">
    <location>
        <position position="39"/>
    </location>
    <ligand>
        <name>ATP</name>
        <dbReference type="ChEBI" id="CHEBI:30616"/>
    </ligand>
</feature>
<reference evidence="4" key="1">
    <citation type="submission" date="2020-10" db="EMBL/GenBank/DDBJ databases">
        <authorList>
            <person name="Gilroy R."/>
        </authorList>
    </citation>
    <scope>NUCLEOTIDE SEQUENCE</scope>
    <source>
        <strain evidence="4">G3-4614</strain>
    </source>
</reference>
<dbReference type="AlphaFoldDB" id="A0A9D9E5B3"/>
<dbReference type="EMBL" id="JADIMW010000051">
    <property type="protein sequence ID" value="MBO8438190.1"/>
    <property type="molecule type" value="Genomic_DNA"/>
</dbReference>
<sequence>MSDNSLVTKLDRCVTRCIREYALIEDGDTVLVGLSGGKDSLALTELLARRSRIYAPKFSIKALYVSVNGVGYDSDTEYLKSFCDGFGIEFHVKSCDVDFSNDKRKSPCFLCSWYRRKSLFDFAKESGCNKIALGHHRDDIIATLLMNMTFQGSFSTMPPLLKMNKFDMCIIRPLALIDECDINAFASLNGYRVQVKRCPYERSGYRKEMQSVIDRLLEMNPNAKSNIWGAMENIQREYLPNRPDTEL</sequence>